<evidence type="ECO:0000256" key="1">
    <source>
        <dbReference type="SAM" id="MobiDB-lite"/>
    </source>
</evidence>
<feature type="compositionally biased region" description="Basic residues" evidence="1">
    <location>
        <begin position="227"/>
        <end position="242"/>
    </location>
</feature>
<reference evidence="2 3" key="1">
    <citation type="submission" date="2018-11" db="EMBL/GenBank/DDBJ databases">
        <title>Whole genome sequence of Streptomyces chrestomyceticus NBRC 13444(T).</title>
        <authorList>
            <person name="Komaki H."/>
            <person name="Tamura T."/>
        </authorList>
    </citation>
    <scope>NUCLEOTIDE SEQUENCE [LARGE SCALE GENOMIC DNA]</scope>
    <source>
        <strain evidence="2 3">NBRC 13444</strain>
    </source>
</reference>
<dbReference type="InterPro" id="IPR027417">
    <property type="entry name" value="P-loop_NTPase"/>
</dbReference>
<comment type="caution">
    <text evidence="2">The sequence shown here is derived from an EMBL/GenBank/DDBJ whole genome shotgun (WGS) entry which is preliminary data.</text>
</comment>
<proteinExistence type="predicted"/>
<evidence type="ECO:0000313" key="3">
    <source>
        <dbReference type="Proteomes" id="UP000287830"/>
    </source>
</evidence>
<protein>
    <submittedName>
        <fullName evidence="2">Uncharacterized protein</fullName>
    </submittedName>
</protein>
<name>A0A7U9KQR5_9ACTN</name>
<sequence length="505" mass="55550">MTVDDIDAPALGVMSQGELHSLALSLFPPCTFLPENPFRFLVIDDPVQSMDPAKVDGLARVLALLAEHRQVVVFPHDTRLPQALKYLRLPATVLTVDRRERSAVRVRSGYDPVKQALDDAKALARARDLPGDVVARVLPGLCRTALEAALLEPARRRLLGRGLPHAEIEQHVAKAHKLTELAPLALYGETDRVGETMTDLTRAYGQQATDHIRWCNKGSTKPYPSTTRRRSSAAPRTSRRRCAPCDHDPPGHAYPARTPAPAPRGHPASAAAHLAPEELPAGTDRLLGTATASTAGVWPRAVALLLRHALEEALRRYWQARKPQLSYCLPHAQALCLESYADPDTARRWSATWAGLSRACHYHGYELAPTQGELCAWRDDVERVLGALAQGTVSTAAVRLQGVRRAMGVSWSPVLGPEATTPFVRWSRQACNLWTGAAFVWEVLAAVALRAAGAGALAAGRRSRVRPEPGRPCVVRRLWKWSRRCSGRPPRYRGRHAVHTPTDYW</sequence>
<dbReference type="EMBL" id="BHZC01000001">
    <property type="protein sequence ID" value="GCD33619.1"/>
    <property type="molecule type" value="Genomic_DNA"/>
</dbReference>
<dbReference type="Proteomes" id="UP000287830">
    <property type="component" value="Unassembled WGS sequence"/>
</dbReference>
<dbReference type="Gene3D" id="3.40.50.300">
    <property type="entry name" value="P-loop containing nucleotide triphosphate hydrolases"/>
    <property type="match status" value="1"/>
</dbReference>
<evidence type="ECO:0000313" key="2">
    <source>
        <dbReference type="EMBL" id="GCD33619.1"/>
    </source>
</evidence>
<gene>
    <name evidence="2" type="ORF">OEIGOIKO_01341</name>
</gene>
<dbReference type="RefSeq" id="WP_244955016.1">
    <property type="nucleotide sequence ID" value="NZ_BHZC01000001.1"/>
</dbReference>
<feature type="region of interest" description="Disordered" evidence="1">
    <location>
        <begin position="215"/>
        <end position="271"/>
    </location>
</feature>
<accession>A0A7U9KQR5</accession>
<dbReference type="GeneID" id="95626981"/>
<dbReference type="AlphaFoldDB" id="A0A7U9KQR5"/>
<organism evidence="2 3">
    <name type="scientific">Streptomyces chrestomyceticus JCM 4735</name>
    <dbReference type="NCBI Taxonomy" id="1306181"/>
    <lineage>
        <taxon>Bacteria</taxon>
        <taxon>Bacillati</taxon>
        <taxon>Actinomycetota</taxon>
        <taxon>Actinomycetes</taxon>
        <taxon>Kitasatosporales</taxon>
        <taxon>Streptomycetaceae</taxon>
        <taxon>Streptomyces</taxon>
    </lineage>
</organism>